<keyword evidence="5" id="KW-0520">NAD</keyword>
<dbReference type="Pfam" id="PF01593">
    <property type="entry name" value="Amino_oxidase"/>
    <property type="match status" value="1"/>
</dbReference>
<dbReference type="InterPro" id="IPR052206">
    <property type="entry name" value="Retinol_saturase"/>
</dbReference>
<dbReference type="PANTHER" id="PTHR46091">
    <property type="entry name" value="BLR7054 PROTEIN"/>
    <property type="match status" value="1"/>
</dbReference>
<dbReference type="EMBL" id="JRLY01000021">
    <property type="protein sequence ID" value="KGO91319.1"/>
    <property type="molecule type" value="Genomic_DNA"/>
</dbReference>
<evidence type="ECO:0000259" key="6">
    <source>
        <dbReference type="Pfam" id="PF01593"/>
    </source>
</evidence>
<gene>
    <name evidence="7" type="ORF">Q766_18755</name>
</gene>
<dbReference type="eggNOG" id="COG1233">
    <property type="taxonomic scope" value="Bacteria"/>
</dbReference>
<dbReference type="RefSeq" id="WP_026990037.1">
    <property type="nucleotide sequence ID" value="NZ_AUGP01000007.1"/>
</dbReference>
<keyword evidence="2" id="KW-0732">Signal</keyword>
<keyword evidence="3" id="KW-0274">FAD</keyword>
<dbReference type="InterPro" id="IPR036188">
    <property type="entry name" value="FAD/NAD-bd_sf"/>
</dbReference>
<evidence type="ECO:0000256" key="3">
    <source>
        <dbReference type="ARBA" id="ARBA00022827"/>
    </source>
</evidence>
<dbReference type="GO" id="GO:0016491">
    <property type="term" value="F:oxidoreductase activity"/>
    <property type="evidence" value="ECO:0007669"/>
    <property type="project" value="InterPro"/>
</dbReference>
<organism evidence="7 8">
    <name type="scientific">Flavobacterium subsaxonicum WB 4.1-42 = DSM 21790</name>
    <dbReference type="NCBI Taxonomy" id="1121898"/>
    <lineage>
        <taxon>Bacteria</taxon>
        <taxon>Pseudomonadati</taxon>
        <taxon>Bacteroidota</taxon>
        <taxon>Flavobacteriia</taxon>
        <taxon>Flavobacteriales</taxon>
        <taxon>Flavobacteriaceae</taxon>
        <taxon>Flavobacterium</taxon>
    </lineage>
</organism>
<feature type="domain" description="Amine oxidase" evidence="6">
    <location>
        <begin position="18"/>
        <end position="507"/>
    </location>
</feature>
<dbReference type="PANTHER" id="PTHR46091:SF3">
    <property type="entry name" value="AMINE OXIDASE DOMAIN-CONTAINING PROTEIN"/>
    <property type="match status" value="1"/>
</dbReference>
<dbReference type="Proteomes" id="UP000030111">
    <property type="component" value="Unassembled WGS sequence"/>
</dbReference>
<dbReference type="AlphaFoldDB" id="A0A0A2MGB0"/>
<name>A0A0A2MGB0_9FLAO</name>
<accession>A0A0A2MGB0</accession>
<dbReference type="SUPFAM" id="SSF51905">
    <property type="entry name" value="FAD/NAD(P)-binding domain"/>
    <property type="match status" value="1"/>
</dbReference>
<evidence type="ECO:0000313" key="8">
    <source>
        <dbReference type="Proteomes" id="UP000030111"/>
    </source>
</evidence>
<proteinExistence type="predicted"/>
<dbReference type="OrthoDB" id="9789960at2"/>
<keyword evidence="8" id="KW-1185">Reference proteome</keyword>
<evidence type="ECO:0000313" key="7">
    <source>
        <dbReference type="EMBL" id="KGO91319.1"/>
    </source>
</evidence>
<evidence type="ECO:0000256" key="2">
    <source>
        <dbReference type="ARBA" id="ARBA00022729"/>
    </source>
</evidence>
<dbReference type="STRING" id="1121898.GCA_000422725_04025"/>
<dbReference type="Gene3D" id="3.50.50.60">
    <property type="entry name" value="FAD/NAD(P)-binding domain"/>
    <property type="match status" value="2"/>
</dbReference>
<evidence type="ECO:0000256" key="1">
    <source>
        <dbReference type="ARBA" id="ARBA00022630"/>
    </source>
</evidence>
<keyword evidence="4" id="KW-0521">NADP</keyword>
<sequence length="554" mass="61169">MPHTQLELDTIIIGSGAGGLSAAICLARAGQKVLVLEQHYVPGGWCHSFTLNGQRFSPGVHYIGLLNEGQATSDLYKGLGIANDLVFFRMNTNAFEHCIIGSEKFDIPAGLSNFADTLGKRFPDSAKQIKSYLTLVEKVNAQMQMMPKIKGFKQIITAPFKTKDFVHNAFFSLKKIVNRHVKDPMVQAVLNVQCGDHGLPPAKASFIVHSSVMGHYSDGGFYPMGGGSGIVKAMTNSLKRYGGQVKVSSRVNKIVVENNTATGVELEGGQIIKAKRVISNADPSITYLDLVGREHLSKKLLKRLDATKYSVTSLILFLTLDMDVTAAGMDSGNNWIFRDADVDAQFNELITKDLTEGDEFPALFMSCTTLKDPVSYNGRYHNFELVTYTEYDSLSGFKDEGDYHSPEYAAFKEKVIAKFMNTAERMIPGAKQHVIQAELGTPKTNQFYVNSTNGNVYGTEKTLKYVGPFAYKNKAEINNLYLSGASTLSHGVAGATYSGIETAAKILGCKRDDLLVTDENQKIRIFDAEDPTSWPEWVHKKREDKIRTFKEVVL</sequence>
<evidence type="ECO:0000256" key="4">
    <source>
        <dbReference type="ARBA" id="ARBA00022857"/>
    </source>
</evidence>
<evidence type="ECO:0000256" key="5">
    <source>
        <dbReference type="ARBA" id="ARBA00023027"/>
    </source>
</evidence>
<comment type="caution">
    <text evidence="7">The sequence shown here is derived from an EMBL/GenBank/DDBJ whole genome shotgun (WGS) entry which is preliminary data.</text>
</comment>
<keyword evidence="1" id="KW-0285">Flavoprotein</keyword>
<reference evidence="7 8" key="1">
    <citation type="submission" date="2013-09" db="EMBL/GenBank/DDBJ databases">
        <authorList>
            <person name="Zeng Z."/>
            <person name="Chen C."/>
        </authorList>
    </citation>
    <scope>NUCLEOTIDE SEQUENCE [LARGE SCALE GENOMIC DNA]</scope>
    <source>
        <strain evidence="7 8">WB 4.1-42</strain>
    </source>
</reference>
<protein>
    <submittedName>
        <fullName evidence="7">Phytoene dehydrogenase</fullName>
    </submittedName>
</protein>
<dbReference type="InterPro" id="IPR002937">
    <property type="entry name" value="Amino_oxidase"/>
</dbReference>